<dbReference type="GO" id="GO:0008198">
    <property type="term" value="F:ferrous iron binding"/>
    <property type="evidence" value="ECO:0007669"/>
    <property type="project" value="TreeGrafter"/>
</dbReference>
<dbReference type="NCBIfam" id="TIGR03421">
    <property type="entry name" value="FeS_CyaY"/>
    <property type="match status" value="1"/>
</dbReference>
<evidence type="ECO:0000256" key="2">
    <source>
        <dbReference type="ARBA" id="ARBA00022496"/>
    </source>
</evidence>
<evidence type="ECO:0000313" key="5">
    <source>
        <dbReference type="Proteomes" id="UP000245591"/>
    </source>
</evidence>
<protein>
    <recommendedName>
        <fullName evidence="6">Ferroxidase</fullName>
    </recommendedName>
</protein>
<dbReference type="GO" id="GO:0005739">
    <property type="term" value="C:mitochondrion"/>
    <property type="evidence" value="ECO:0007669"/>
    <property type="project" value="TreeGrafter"/>
</dbReference>
<comment type="caution">
    <text evidence="4">The sequence shown here is derived from an EMBL/GenBank/DDBJ whole genome shotgun (WGS) entry which is preliminary data.</text>
</comment>
<organism evidence="4 5">
    <name type="scientific">Smittium angustum</name>
    <dbReference type="NCBI Taxonomy" id="133377"/>
    <lineage>
        <taxon>Eukaryota</taxon>
        <taxon>Fungi</taxon>
        <taxon>Fungi incertae sedis</taxon>
        <taxon>Zoopagomycota</taxon>
        <taxon>Kickxellomycotina</taxon>
        <taxon>Harpellomycetes</taxon>
        <taxon>Harpellales</taxon>
        <taxon>Legeriomycetaceae</taxon>
        <taxon>Smittium</taxon>
    </lineage>
</organism>
<reference evidence="4 5" key="1">
    <citation type="journal article" date="2018" name="MBio">
        <title>Comparative Genomics Reveals the Core Gene Toolbox for the Fungus-Insect Symbiosis.</title>
        <authorList>
            <person name="Wang Y."/>
            <person name="Stata M."/>
            <person name="Wang W."/>
            <person name="Stajich J.E."/>
            <person name="White M.M."/>
            <person name="Moncalvo J.M."/>
        </authorList>
    </citation>
    <scope>NUCLEOTIDE SEQUENCE [LARGE SCALE GENOMIC DNA]</scope>
    <source>
        <strain evidence="4 5">AUS-126-30</strain>
    </source>
</reference>
<dbReference type="GO" id="GO:0006826">
    <property type="term" value="P:iron ion transport"/>
    <property type="evidence" value="ECO:0007669"/>
    <property type="project" value="UniProtKB-KW"/>
</dbReference>
<comment type="similarity">
    <text evidence="1">Belongs to the frataxin family.</text>
</comment>
<dbReference type="GO" id="GO:0016226">
    <property type="term" value="P:iron-sulfur cluster assembly"/>
    <property type="evidence" value="ECO:0007669"/>
    <property type="project" value="InterPro"/>
</dbReference>
<dbReference type="GO" id="GO:0008199">
    <property type="term" value="F:ferric iron binding"/>
    <property type="evidence" value="ECO:0007669"/>
    <property type="project" value="InterPro"/>
</dbReference>
<dbReference type="SUPFAM" id="SSF55387">
    <property type="entry name" value="Frataxin/Nqo15-like"/>
    <property type="match status" value="1"/>
</dbReference>
<dbReference type="Proteomes" id="UP000245591">
    <property type="component" value="Unassembled WGS sequence"/>
</dbReference>
<sequence length="75" mass="8618">MGVLNINLGPNKVYVLNQQPPNRQIWLSSPISGPKRFEYDSETKLWISTKNEGSLIQMLNKELTDILHVKIEIPE</sequence>
<dbReference type="PANTHER" id="PTHR16821">
    <property type="entry name" value="FRATAXIN"/>
    <property type="match status" value="1"/>
</dbReference>
<dbReference type="GO" id="GO:0006879">
    <property type="term" value="P:intracellular iron ion homeostasis"/>
    <property type="evidence" value="ECO:0007669"/>
    <property type="project" value="TreeGrafter"/>
</dbReference>
<keyword evidence="5" id="KW-1185">Reference proteome</keyword>
<dbReference type="InterPro" id="IPR002908">
    <property type="entry name" value="Frataxin/CyaY"/>
</dbReference>
<keyword evidence="3" id="KW-0408">Iron</keyword>
<dbReference type="InterPro" id="IPR036524">
    <property type="entry name" value="Frataxin/CyaY_sf"/>
</dbReference>
<dbReference type="PANTHER" id="PTHR16821:SF2">
    <property type="entry name" value="FRATAXIN, MITOCHONDRIAL"/>
    <property type="match status" value="1"/>
</dbReference>
<dbReference type="Gene3D" id="3.30.920.10">
    <property type="entry name" value="Frataxin/CyaY"/>
    <property type="match status" value="1"/>
</dbReference>
<accession>A0A2U1JCH7</accession>
<dbReference type="PROSITE" id="PS50810">
    <property type="entry name" value="FRATAXIN_2"/>
    <property type="match status" value="1"/>
</dbReference>
<dbReference type="GO" id="GO:0034986">
    <property type="term" value="F:iron chaperone activity"/>
    <property type="evidence" value="ECO:0007669"/>
    <property type="project" value="TreeGrafter"/>
</dbReference>
<gene>
    <name evidence="4" type="ORF">BB558_001052</name>
</gene>
<evidence type="ECO:0000256" key="3">
    <source>
        <dbReference type="ARBA" id="ARBA00023004"/>
    </source>
</evidence>
<dbReference type="EMBL" id="MBFU01000054">
    <property type="protein sequence ID" value="PWA02800.1"/>
    <property type="molecule type" value="Genomic_DNA"/>
</dbReference>
<dbReference type="GO" id="GO:0004322">
    <property type="term" value="F:ferroxidase activity"/>
    <property type="evidence" value="ECO:0007669"/>
    <property type="project" value="TreeGrafter"/>
</dbReference>
<evidence type="ECO:0008006" key="6">
    <source>
        <dbReference type="Google" id="ProtNLM"/>
    </source>
</evidence>
<evidence type="ECO:0000313" key="4">
    <source>
        <dbReference type="EMBL" id="PWA02800.1"/>
    </source>
</evidence>
<keyword evidence="2" id="KW-0406">Ion transport</keyword>
<evidence type="ECO:0000256" key="1">
    <source>
        <dbReference type="ARBA" id="ARBA00008183"/>
    </source>
</evidence>
<name>A0A2U1JCH7_SMIAN</name>
<proteinExistence type="inferred from homology"/>
<keyword evidence="2" id="KW-0410">Iron transport</keyword>
<dbReference type="AlphaFoldDB" id="A0A2U1JCH7"/>
<dbReference type="GO" id="GO:0051537">
    <property type="term" value="F:2 iron, 2 sulfur cluster binding"/>
    <property type="evidence" value="ECO:0007669"/>
    <property type="project" value="TreeGrafter"/>
</dbReference>
<dbReference type="SMART" id="SM01219">
    <property type="entry name" value="Frataxin_Cyay"/>
    <property type="match status" value="1"/>
</dbReference>
<keyword evidence="2" id="KW-0813">Transport</keyword>
<dbReference type="Pfam" id="PF01491">
    <property type="entry name" value="Frataxin_Cyay"/>
    <property type="match status" value="1"/>
</dbReference>